<feature type="compositionally biased region" description="Low complexity" evidence="1">
    <location>
        <begin position="599"/>
        <end position="612"/>
    </location>
</feature>
<dbReference type="Pfam" id="PF14238">
    <property type="entry name" value="DUF4340"/>
    <property type="match status" value="1"/>
</dbReference>
<accession>A0A5M6DDU2</accession>
<dbReference type="RefSeq" id="WP_150075833.1">
    <property type="nucleotide sequence ID" value="NZ_VWOX01000003.1"/>
</dbReference>
<gene>
    <name evidence="3" type="ORF">FYK55_07955</name>
</gene>
<feature type="compositionally biased region" description="Acidic residues" evidence="1">
    <location>
        <begin position="455"/>
        <end position="486"/>
    </location>
</feature>
<feature type="compositionally biased region" description="Low complexity" evidence="1">
    <location>
        <begin position="428"/>
        <end position="445"/>
    </location>
</feature>
<feature type="compositionally biased region" description="Basic and acidic residues" evidence="1">
    <location>
        <begin position="617"/>
        <end position="640"/>
    </location>
</feature>
<dbReference type="EMBL" id="VWOX01000003">
    <property type="protein sequence ID" value="KAA5545563.1"/>
    <property type="molecule type" value="Genomic_DNA"/>
</dbReference>
<dbReference type="AlphaFoldDB" id="A0A5M6DDU2"/>
<feature type="compositionally biased region" description="Acidic residues" evidence="1">
    <location>
        <begin position="559"/>
        <end position="580"/>
    </location>
</feature>
<evidence type="ECO:0000256" key="1">
    <source>
        <dbReference type="SAM" id="MobiDB-lite"/>
    </source>
</evidence>
<dbReference type="InterPro" id="IPR025641">
    <property type="entry name" value="DUF4340"/>
</dbReference>
<feature type="region of interest" description="Disordered" evidence="1">
    <location>
        <begin position="422"/>
        <end position="675"/>
    </location>
</feature>
<feature type="region of interest" description="Disordered" evidence="1">
    <location>
        <begin position="700"/>
        <end position="731"/>
    </location>
</feature>
<keyword evidence="4" id="KW-1185">Reference proteome</keyword>
<evidence type="ECO:0000259" key="2">
    <source>
        <dbReference type="Pfam" id="PF14238"/>
    </source>
</evidence>
<reference evidence="3 4" key="1">
    <citation type="submission" date="2019-08" db="EMBL/GenBank/DDBJ databases">
        <authorList>
            <person name="Dhanesh K."/>
            <person name="Kumar G."/>
            <person name="Sasikala C."/>
            <person name="Venkata Ramana C."/>
        </authorList>
    </citation>
    <scope>NUCLEOTIDE SEQUENCE [LARGE SCALE GENOMIC DNA]</scope>
    <source>
        <strain evidence="3 4">JC645</strain>
    </source>
</reference>
<feature type="compositionally biased region" description="Acidic residues" evidence="1">
    <location>
        <begin position="521"/>
        <end position="540"/>
    </location>
</feature>
<evidence type="ECO:0000313" key="4">
    <source>
        <dbReference type="Proteomes" id="UP000324479"/>
    </source>
</evidence>
<protein>
    <submittedName>
        <fullName evidence="3">DUF4340 domain-containing protein</fullName>
    </submittedName>
</protein>
<feature type="compositionally biased region" description="Basic and acidic residues" evidence="1">
    <location>
        <begin position="647"/>
        <end position="662"/>
    </location>
</feature>
<proteinExistence type="predicted"/>
<organism evidence="3 4">
    <name type="scientific">Roseiconus nitratireducens</name>
    <dbReference type="NCBI Taxonomy" id="2605748"/>
    <lineage>
        <taxon>Bacteria</taxon>
        <taxon>Pseudomonadati</taxon>
        <taxon>Planctomycetota</taxon>
        <taxon>Planctomycetia</taxon>
        <taxon>Pirellulales</taxon>
        <taxon>Pirellulaceae</taxon>
        <taxon>Roseiconus</taxon>
    </lineage>
</organism>
<evidence type="ECO:0000313" key="3">
    <source>
        <dbReference type="EMBL" id="KAA5545563.1"/>
    </source>
</evidence>
<dbReference type="Proteomes" id="UP000324479">
    <property type="component" value="Unassembled WGS sequence"/>
</dbReference>
<name>A0A5M6DDU2_9BACT</name>
<feature type="domain" description="DUF4340" evidence="2">
    <location>
        <begin position="84"/>
        <end position="300"/>
    </location>
</feature>
<feature type="compositionally biased region" description="Acidic residues" evidence="1">
    <location>
        <begin position="495"/>
        <end position="511"/>
    </location>
</feature>
<sequence>MNETKKTGIFWAIAAATLLIAAIVAWPSSTQDETSLVDGLVGTKLFAEFKDPLAAADLKVVTFDDAQGELRNFEVRKDSENGLWTIPSKGGYPADAVEQMRDAANSLVDLKVLDVPTDNPEDHPGMGVVEPKLEDLDVGDEGVGRLVTFKDAEQQVLASLIIGAPVKGQEGQLYVRKPGQDPVYVVSLDDSPLTTKFNDWIEQDLLQLSSIDVNDLEVKDYNASLGLQGVALTRNYSAEFSKDGTEWKLVSLKEYDKENPLADPTEVSIDPDQKLNTQKLSDLTNALDDLKFVDVLRKPDGISANLRADKDFASDQEAAAQLATRGFIPVPMGPNGEIEILSANGELTATTQEGVQYILRFGNISGIAEDGEEETDTADESDSAGGVNRYLMVSTTVDESFFPAPELEPIPQTLEDLDAMDRKEQEAEAAAQAATQESASEEPATGEGQPMQDQPGEDGPEADSEPASDSEPAADESADDDAESSTEADSKDPAEDNADAPDENAAEAGDEESSKASSADADAESSEPENEAVSEVEGETDASGSGESTGSGQGQAADEASDEAAESDAAQSDDESDAAESDAQADAGPSSESSDKPADSQPSEQESPASEPAESDSAEKPADDAKAAPVAETKEEKLERLAGVQEKITKANERKLEQREENLQQARRRSQELNERFADWYYVIPEDTYTKLRIQRDELFDSGDSDASNPAARMPNMPNLGFPPGGFPQGN</sequence>
<comment type="caution">
    <text evidence="3">The sequence shown here is derived from an EMBL/GenBank/DDBJ whole genome shotgun (WGS) entry which is preliminary data.</text>
</comment>